<feature type="transmembrane region" description="Helical" evidence="1">
    <location>
        <begin position="25"/>
        <end position="47"/>
    </location>
</feature>
<proteinExistence type="predicted"/>
<dbReference type="Proteomes" id="UP001179952">
    <property type="component" value="Unassembled WGS sequence"/>
</dbReference>
<reference evidence="2" key="1">
    <citation type="journal article" date="2023" name="Nat. Commun.">
        <title>Diploid and tetraploid genomes of Acorus and the evolution of monocots.</title>
        <authorList>
            <person name="Ma L."/>
            <person name="Liu K.W."/>
            <person name="Li Z."/>
            <person name="Hsiao Y.Y."/>
            <person name="Qi Y."/>
            <person name="Fu T."/>
            <person name="Tang G.D."/>
            <person name="Zhang D."/>
            <person name="Sun W.H."/>
            <person name="Liu D.K."/>
            <person name="Li Y."/>
            <person name="Chen G.Z."/>
            <person name="Liu X.D."/>
            <person name="Liao X.Y."/>
            <person name="Jiang Y.T."/>
            <person name="Yu X."/>
            <person name="Hao Y."/>
            <person name="Huang J."/>
            <person name="Zhao X.W."/>
            <person name="Ke S."/>
            <person name="Chen Y.Y."/>
            <person name="Wu W.L."/>
            <person name="Hsu J.L."/>
            <person name="Lin Y.F."/>
            <person name="Huang M.D."/>
            <person name="Li C.Y."/>
            <person name="Huang L."/>
            <person name="Wang Z.W."/>
            <person name="Zhao X."/>
            <person name="Zhong W.Y."/>
            <person name="Peng D.H."/>
            <person name="Ahmad S."/>
            <person name="Lan S."/>
            <person name="Zhang J.S."/>
            <person name="Tsai W.C."/>
            <person name="Van de Peer Y."/>
            <person name="Liu Z.J."/>
        </authorList>
    </citation>
    <scope>NUCLEOTIDE SEQUENCE</scope>
    <source>
        <strain evidence="2">SCP</strain>
    </source>
</reference>
<organism evidence="2 3">
    <name type="scientific">Acorus gramineus</name>
    <name type="common">Dwarf sweet flag</name>
    <dbReference type="NCBI Taxonomy" id="55184"/>
    <lineage>
        <taxon>Eukaryota</taxon>
        <taxon>Viridiplantae</taxon>
        <taxon>Streptophyta</taxon>
        <taxon>Embryophyta</taxon>
        <taxon>Tracheophyta</taxon>
        <taxon>Spermatophyta</taxon>
        <taxon>Magnoliopsida</taxon>
        <taxon>Liliopsida</taxon>
        <taxon>Acoraceae</taxon>
        <taxon>Acorus</taxon>
    </lineage>
</organism>
<dbReference type="EMBL" id="JAUJYN010000005">
    <property type="protein sequence ID" value="KAK1271581.1"/>
    <property type="molecule type" value="Genomic_DNA"/>
</dbReference>
<evidence type="ECO:0000256" key="1">
    <source>
        <dbReference type="SAM" id="Phobius"/>
    </source>
</evidence>
<name>A0AAV9B5T9_ACOGR</name>
<accession>A0AAV9B5T9</accession>
<comment type="caution">
    <text evidence="2">The sequence shown here is derived from an EMBL/GenBank/DDBJ whole genome shotgun (WGS) entry which is preliminary data.</text>
</comment>
<reference evidence="2" key="2">
    <citation type="submission" date="2023-06" db="EMBL/GenBank/DDBJ databases">
        <authorList>
            <person name="Ma L."/>
            <person name="Liu K.-W."/>
            <person name="Li Z."/>
            <person name="Hsiao Y.-Y."/>
            <person name="Qi Y."/>
            <person name="Fu T."/>
            <person name="Tang G."/>
            <person name="Zhang D."/>
            <person name="Sun W.-H."/>
            <person name="Liu D.-K."/>
            <person name="Li Y."/>
            <person name="Chen G.-Z."/>
            <person name="Liu X.-D."/>
            <person name="Liao X.-Y."/>
            <person name="Jiang Y.-T."/>
            <person name="Yu X."/>
            <person name="Hao Y."/>
            <person name="Huang J."/>
            <person name="Zhao X.-W."/>
            <person name="Ke S."/>
            <person name="Chen Y.-Y."/>
            <person name="Wu W.-L."/>
            <person name="Hsu J.-L."/>
            <person name="Lin Y.-F."/>
            <person name="Huang M.-D."/>
            <person name="Li C.-Y."/>
            <person name="Huang L."/>
            <person name="Wang Z.-W."/>
            <person name="Zhao X."/>
            <person name="Zhong W.-Y."/>
            <person name="Peng D.-H."/>
            <person name="Ahmad S."/>
            <person name="Lan S."/>
            <person name="Zhang J.-S."/>
            <person name="Tsai W.-C."/>
            <person name="Van De Peer Y."/>
            <person name="Liu Z.-J."/>
        </authorList>
    </citation>
    <scope>NUCLEOTIDE SEQUENCE</scope>
    <source>
        <strain evidence="2">SCP</strain>
        <tissue evidence="2">Leaves</tissue>
    </source>
</reference>
<evidence type="ECO:0000313" key="3">
    <source>
        <dbReference type="Proteomes" id="UP001179952"/>
    </source>
</evidence>
<evidence type="ECO:0000313" key="2">
    <source>
        <dbReference type="EMBL" id="KAK1271581.1"/>
    </source>
</evidence>
<keyword evidence="1" id="KW-0812">Transmembrane</keyword>
<gene>
    <name evidence="2" type="ORF">QJS04_geneDACA004408</name>
</gene>
<dbReference type="AlphaFoldDB" id="A0AAV9B5T9"/>
<keyword evidence="1" id="KW-0472">Membrane</keyword>
<sequence length="64" mass="6727">MAGGSSDLRGGSQQSSPVMKNSVFMVLYATVVIGVTIFILSTLFSVVNPMYQFSLSPLSVLVPG</sequence>
<keyword evidence="1" id="KW-1133">Transmembrane helix</keyword>
<protein>
    <submittedName>
        <fullName evidence="2">Uncharacterized protein</fullName>
    </submittedName>
</protein>
<keyword evidence="3" id="KW-1185">Reference proteome</keyword>